<proteinExistence type="predicted"/>
<dbReference type="PANTHER" id="PTHR12047:SF2">
    <property type="entry name" value="FANCONI ANEMIA GROUP A PROTEIN"/>
    <property type="match status" value="1"/>
</dbReference>
<reference evidence="2" key="1">
    <citation type="submission" date="2022-01" db="EMBL/GenBank/DDBJ databases">
        <authorList>
            <person name="King R."/>
        </authorList>
    </citation>
    <scope>NUCLEOTIDE SEQUENCE</scope>
</reference>
<dbReference type="InterPro" id="IPR003516">
    <property type="entry name" value="FANCA"/>
</dbReference>
<evidence type="ECO:0000259" key="1">
    <source>
        <dbReference type="Pfam" id="PF24781"/>
    </source>
</evidence>
<dbReference type="OrthoDB" id="2287188at2759"/>
<organism evidence="2 3">
    <name type="scientific">Nezara viridula</name>
    <name type="common">Southern green stink bug</name>
    <name type="synonym">Cimex viridulus</name>
    <dbReference type="NCBI Taxonomy" id="85310"/>
    <lineage>
        <taxon>Eukaryota</taxon>
        <taxon>Metazoa</taxon>
        <taxon>Ecdysozoa</taxon>
        <taxon>Arthropoda</taxon>
        <taxon>Hexapoda</taxon>
        <taxon>Insecta</taxon>
        <taxon>Pterygota</taxon>
        <taxon>Neoptera</taxon>
        <taxon>Paraneoptera</taxon>
        <taxon>Hemiptera</taxon>
        <taxon>Heteroptera</taxon>
        <taxon>Panheteroptera</taxon>
        <taxon>Pentatomomorpha</taxon>
        <taxon>Pentatomoidea</taxon>
        <taxon>Pentatomidae</taxon>
        <taxon>Pentatominae</taxon>
        <taxon>Nezara</taxon>
    </lineage>
</organism>
<keyword evidence="3" id="KW-1185">Reference proteome</keyword>
<gene>
    <name evidence="2" type="ORF">NEZAVI_LOCUS11964</name>
</gene>
<evidence type="ECO:0000313" key="2">
    <source>
        <dbReference type="EMBL" id="CAH1403348.1"/>
    </source>
</evidence>
<dbReference type="GO" id="GO:0043240">
    <property type="term" value="C:Fanconi anaemia nuclear complex"/>
    <property type="evidence" value="ECO:0007669"/>
    <property type="project" value="InterPro"/>
</dbReference>
<protein>
    <recommendedName>
        <fullName evidence="1">Fanconi anaemia group A protein helical domain-containing protein</fullName>
    </recommendedName>
</protein>
<dbReference type="GO" id="GO:0036297">
    <property type="term" value="P:interstrand cross-link repair"/>
    <property type="evidence" value="ECO:0007669"/>
    <property type="project" value="InterPro"/>
</dbReference>
<dbReference type="EMBL" id="OV725081">
    <property type="protein sequence ID" value="CAH1403348.1"/>
    <property type="molecule type" value="Genomic_DNA"/>
</dbReference>
<dbReference type="Proteomes" id="UP001152798">
    <property type="component" value="Chromosome 5"/>
</dbReference>
<feature type="domain" description="Fanconi anaemia group A protein helical" evidence="1">
    <location>
        <begin position="275"/>
        <end position="347"/>
    </location>
</feature>
<dbReference type="AlphaFoldDB" id="A0A9P0HIU0"/>
<evidence type="ECO:0000313" key="3">
    <source>
        <dbReference type="Proteomes" id="UP001152798"/>
    </source>
</evidence>
<accession>A0A9P0HIU0</accession>
<dbReference type="PANTHER" id="PTHR12047">
    <property type="entry name" value="FANCONI ANEMIA GROUP A PROTEIN"/>
    <property type="match status" value="1"/>
</dbReference>
<dbReference type="InterPro" id="IPR055386">
    <property type="entry name" value="FANCA_helical"/>
</dbReference>
<sequence length="351" mass="41045">MSSIKLPLNLSNKDVLNMLIKISERDDPLLIVAEEKEIVLMIIHELKRGYVDSFFILDEWLKVEDITPPLHLLWALDVENLLKFTTYIYFNKEYCTALNEIVSSALQNDDDYHEEIKKILTYAFRVILNIRHCTYFQFFEENILSSTIAKVLEYFESNSELKWQYIQSLKILKSINSDSLNTFLLDHMSALLSGENSSYEFSFILNNHAKLWIYEKLSPDVKTFLSEVPTIPASCRKHFSEYIALCKTRLSDLNETTDYIGIFNDYYEKDEEGQEADVCRAISIFQENQEIPKPLLEASVFRKQYYEKVFLKRLLSVPESSDAKRAELINKLHSAGKISKTLYNRWVSLSK</sequence>
<dbReference type="Pfam" id="PF24781">
    <property type="entry name" value="FANCA_helical"/>
    <property type="match status" value="1"/>
</dbReference>
<name>A0A9P0HIU0_NEZVI</name>